<dbReference type="Pfam" id="PF01163">
    <property type="entry name" value="RIO1"/>
    <property type="match status" value="1"/>
</dbReference>
<dbReference type="NCBIfam" id="NF011463">
    <property type="entry name" value="PRK14879.1-4"/>
    <property type="match status" value="1"/>
</dbReference>
<evidence type="ECO:0000256" key="10">
    <source>
        <dbReference type="ARBA" id="ARBA00048679"/>
    </source>
</evidence>
<dbReference type="GO" id="GO:0005524">
    <property type="term" value="F:ATP binding"/>
    <property type="evidence" value="ECO:0007669"/>
    <property type="project" value="UniProtKB-KW"/>
</dbReference>
<dbReference type="RefSeq" id="WP_011695864.1">
    <property type="nucleotide sequence ID" value="NC_008553.1"/>
</dbReference>
<name>A0B6Z4_METTP</name>
<dbReference type="GeneID" id="4463318"/>
<dbReference type="Gene3D" id="3.30.200.20">
    <property type="entry name" value="Phosphorylase Kinase, domain 1"/>
    <property type="match status" value="1"/>
</dbReference>
<dbReference type="Proteomes" id="UP000000674">
    <property type="component" value="Chromosome"/>
</dbReference>
<dbReference type="InterPro" id="IPR000719">
    <property type="entry name" value="Prot_kinase_dom"/>
</dbReference>
<comment type="catalytic activity">
    <reaction evidence="9">
        <text>L-threonyl-[protein] + ATP = O-phospho-L-threonyl-[protein] + ADP + H(+)</text>
        <dbReference type="Rhea" id="RHEA:46608"/>
        <dbReference type="Rhea" id="RHEA-COMP:11060"/>
        <dbReference type="Rhea" id="RHEA-COMP:11605"/>
        <dbReference type="ChEBI" id="CHEBI:15378"/>
        <dbReference type="ChEBI" id="CHEBI:30013"/>
        <dbReference type="ChEBI" id="CHEBI:30616"/>
        <dbReference type="ChEBI" id="CHEBI:61977"/>
        <dbReference type="ChEBI" id="CHEBI:456216"/>
        <dbReference type="EC" id="2.7.11.1"/>
    </reaction>
</comment>
<dbReference type="EMBL" id="CP000477">
    <property type="protein sequence ID" value="ABK14468.1"/>
    <property type="molecule type" value="Genomic_DNA"/>
</dbReference>
<dbReference type="AlphaFoldDB" id="A0B6Z4"/>
<feature type="domain" description="Protein kinase" evidence="11">
    <location>
        <begin position="1"/>
        <end position="190"/>
    </location>
</feature>
<sequence length="190" mass="22021">MEIGRGAEAILTRDGNVVRKWRLPKSYRMKELDERLRAERTVMEARIMAEARRAGVPTPIIRDVSRFELVMEYVDGKKLRDIITPELSERVGELVGRLHKAGIVHGDLTTSNMLLKDNRIYFIDFGLAYHDQSIEAQGVDVHVYFQTLRSTHDDADALIESFKRGYRRAYQRADAVLTRVEEIRSRGRYL</sequence>
<keyword evidence="13" id="KW-1185">Reference proteome</keyword>
<dbReference type="PANTHER" id="PTHR12209">
    <property type="entry name" value="NON-SPECIFIC SERINE/THREONINE PROTEIN KINASE"/>
    <property type="match status" value="1"/>
</dbReference>
<dbReference type="HOGENOM" id="CLU_063953_2_0_2"/>
<evidence type="ECO:0000256" key="1">
    <source>
        <dbReference type="ARBA" id="ARBA00010630"/>
    </source>
</evidence>
<dbReference type="SUPFAM" id="SSF56112">
    <property type="entry name" value="Protein kinase-like (PK-like)"/>
    <property type="match status" value="1"/>
</dbReference>
<evidence type="ECO:0000256" key="3">
    <source>
        <dbReference type="ARBA" id="ARBA00022527"/>
    </source>
</evidence>
<gene>
    <name evidence="12" type="ordered locus">Mthe_0678</name>
</gene>
<protein>
    <recommendedName>
        <fullName evidence="2">non-specific serine/threonine protein kinase</fullName>
        <ecNumber evidence="2">2.7.11.1</ecNumber>
    </recommendedName>
</protein>
<dbReference type="EC" id="2.7.11.1" evidence="2"/>
<keyword evidence="7 12" id="KW-0418">Kinase</keyword>
<organism evidence="12 13">
    <name type="scientific">Methanothrix thermoacetophila (strain DSM 6194 / JCM 14653 / NBRC 101360 / PT)</name>
    <name type="common">Methanosaeta thermophila</name>
    <dbReference type="NCBI Taxonomy" id="349307"/>
    <lineage>
        <taxon>Archaea</taxon>
        <taxon>Methanobacteriati</taxon>
        <taxon>Methanobacteriota</taxon>
        <taxon>Stenosarchaea group</taxon>
        <taxon>Methanomicrobia</taxon>
        <taxon>Methanotrichales</taxon>
        <taxon>Methanotrichaceae</taxon>
        <taxon>Methanothrix</taxon>
    </lineage>
</organism>
<evidence type="ECO:0000256" key="6">
    <source>
        <dbReference type="ARBA" id="ARBA00022741"/>
    </source>
</evidence>
<reference evidence="12 13" key="1">
    <citation type="submission" date="2006-10" db="EMBL/GenBank/DDBJ databases">
        <title>Complete sequence of Methanosaeta thermophila PT.</title>
        <authorList>
            <consortium name="US DOE Joint Genome Institute"/>
            <person name="Copeland A."/>
            <person name="Lucas S."/>
            <person name="Lapidus A."/>
            <person name="Barry K."/>
            <person name="Detter J.C."/>
            <person name="Glavina del Rio T."/>
            <person name="Hammon N."/>
            <person name="Israni S."/>
            <person name="Pitluck S."/>
            <person name="Chain P."/>
            <person name="Malfatti S."/>
            <person name="Shin M."/>
            <person name="Vergez L."/>
            <person name="Schmutz J."/>
            <person name="Larimer F."/>
            <person name="Land M."/>
            <person name="Hauser L."/>
            <person name="Kyrpides N."/>
            <person name="Kim E."/>
            <person name="Smith K.S."/>
            <person name="Ingram-Smith C."/>
            <person name="Richardson P."/>
        </authorList>
    </citation>
    <scope>NUCLEOTIDE SEQUENCE [LARGE SCALE GENOMIC DNA]</scope>
    <source>
        <strain evidence="13">DSM 6194 / JCM 14653 / NBRC 101360 / PT</strain>
    </source>
</reference>
<dbReference type="InterPro" id="IPR011009">
    <property type="entry name" value="Kinase-like_dom_sf"/>
</dbReference>
<keyword evidence="3 12" id="KW-0723">Serine/threonine-protein kinase</keyword>
<dbReference type="STRING" id="349307.Mthe_0678"/>
<dbReference type="GO" id="GO:0008033">
    <property type="term" value="P:tRNA processing"/>
    <property type="evidence" value="ECO:0007669"/>
    <property type="project" value="UniProtKB-KW"/>
</dbReference>
<dbReference type="InterPro" id="IPR008266">
    <property type="entry name" value="Tyr_kinase_AS"/>
</dbReference>
<dbReference type="OrthoDB" id="31344at2157"/>
<dbReference type="GO" id="GO:0004674">
    <property type="term" value="F:protein serine/threonine kinase activity"/>
    <property type="evidence" value="ECO:0007669"/>
    <property type="project" value="UniProtKB-KW"/>
</dbReference>
<evidence type="ECO:0000256" key="7">
    <source>
        <dbReference type="ARBA" id="ARBA00022777"/>
    </source>
</evidence>
<comment type="catalytic activity">
    <reaction evidence="10">
        <text>L-seryl-[protein] + ATP = O-phospho-L-seryl-[protein] + ADP + H(+)</text>
        <dbReference type="Rhea" id="RHEA:17989"/>
        <dbReference type="Rhea" id="RHEA-COMP:9863"/>
        <dbReference type="Rhea" id="RHEA-COMP:11604"/>
        <dbReference type="ChEBI" id="CHEBI:15378"/>
        <dbReference type="ChEBI" id="CHEBI:29999"/>
        <dbReference type="ChEBI" id="CHEBI:30616"/>
        <dbReference type="ChEBI" id="CHEBI:83421"/>
        <dbReference type="ChEBI" id="CHEBI:456216"/>
        <dbReference type="EC" id="2.7.11.1"/>
    </reaction>
</comment>
<evidence type="ECO:0000256" key="2">
    <source>
        <dbReference type="ARBA" id="ARBA00012513"/>
    </source>
</evidence>
<dbReference type="Gene3D" id="1.10.510.10">
    <property type="entry name" value="Transferase(Phosphotransferase) domain 1"/>
    <property type="match status" value="1"/>
</dbReference>
<evidence type="ECO:0000256" key="9">
    <source>
        <dbReference type="ARBA" id="ARBA00047899"/>
    </source>
</evidence>
<dbReference type="PROSITE" id="PS50011">
    <property type="entry name" value="PROTEIN_KINASE_DOM"/>
    <property type="match status" value="1"/>
</dbReference>
<dbReference type="GO" id="GO:0005829">
    <property type="term" value="C:cytosol"/>
    <property type="evidence" value="ECO:0007669"/>
    <property type="project" value="TreeGrafter"/>
</dbReference>
<dbReference type="NCBIfam" id="TIGR03724">
    <property type="entry name" value="arch_bud32"/>
    <property type="match status" value="1"/>
</dbReference>
<dbReference type="KEGG" id="mtp:Mthe_0678"/>
<dbReference type="NCBIfam" id="NF011462">
    <property type="entry name" value="PRK14879.1-3"/>
    <property type="match status" value="1"/>
</dbReference>
<comment type="similarity">
    <text evidence="1">Belongs to the protein kinase superfamily. BUD32 family.</text>
</comment>
<evidence type="ECO:0000313" key="12">
    <source>
        <dbReference type="EMBL" id="ABK14468.1"/>
    </source>
</evidence>
<evidence type="ECO:0000259" key="11">
    <source>
        <dbReference type="PROSITE" id="PS50011"/>
    </source>
</evidence>
<dbReference type="InterPro" id="IPR018934">
    <property type="entry name" value="RIO_dom"/>
</dbReference>
<evidence type="ECO:0000256" key="5">
    <source>
        <dbReference type="ARBA" id="ARBA00022694"/>
    </source>
</evidence>
<evidence type="ECO:0000256" key="8">
    <source>
        <dbReference type="ARBA" id="ARBA00022840"/>
    </source>
</evidence>
<keyword evidence="8" id="KW-0067">ATP-binding</keyword>
<keyword evidence="6" id="KW-0547">Nucleotide-binding</keyword>
<accession>A0B6Z4</accession>
<evidence type="ECO:0000313" key="13">
    <source>
        <dbReference type="Proteomes" id="UP000000674"/>
    </source>
</evidence>
<dbReference type="PROSITE" id="PS00109">
    <property type="entry name" value="PROTEIN_KINASE_TYR"/>
    <property type="match status" value="1"/>
</dbReference>
<evidence type="ECO:0000256" key="4">
    <source>
        <dbReference type="ARBA" id="ARBA00022679"/>
    </source>
</evidence>
<dbReference type="PANTHER" id="PTHR12209:SF0">
    <property type="entry name" value="EKC_KEOPS COMPLEX SUBUNIT TP53RK"/>
    <property type="match status" value="1"/>
</dbReference>
<keyword evidence="4" id="KW-0808">Transferase</keyword>
<keyword evidence="5" id="KW-0819">tRNA processing</keyword>
<dbReference type="InterPro" id="IPR022495">
    <property type="entry name" value="Bud32"/>
</dbReference>
<proteinExistence type="inferred from homology"/>